<keyword evidence="1" id="KW-0812">Transmembrane</keyword>
<reference evidence="2 3" key="1">
    <citation type="submission" date="2020-01" db="EMBL/GenBank/DDBJ databases">
        <title>Muriicola jejuensis KCTC 22299.</title>
        <authorList>
            <person name="Wang G."/>
        </authorList>
    </citation>
    <scope>NUCLEOTIDE SEQUENCE [LARGE SCALE GENOMIC DNA]</scope>
    <source>
        <strain evidence="2 3">KCTC 22299</strain>
    </source>
</reference>
<dbReference type="EMBL" id="JAABOP010000001">
    <property type="protein sequence ID" value="NER09110.1"/>
    <property type="molecule type" value="Genomic_DNA"/>
</dbReference>
<evidence type="ECO:0000256" key="1">
    <source>
        <dbReference type="SAM" id="Phobius"/>
    </source>
</evidence>
<evidence type="ECO:0000313" key="3">
    <source>
        <dbReference type="Proteomes" id="UP000468443"/>
    </source>
</evidence>
<dbReference type="Proteomes" id="UP000468443">
    <property type="component" value="Unassembled WGS sequence"/>
</dbReference>
<feature type="transmembrane region" description="Helical" evidence="1">
    <location>
        <begin position="39"/>
        <end position="60"/>
    </location>
</feature>
<feature type="transmembrane region" description="Helical" evidence="1">
    <location>
        <begin position="91"/>
        <end position="110"/>
    </location>
</feature>
<keyword evidence="1" id="KW-0472">Membrane</keyword>
<dbReference type="InterPro" id="IPR054213">
    <property type="entry name" value="DUF6920"/>
</dbReference>
<keyword evidence="3" id="KW-1185">Reference proteome</keyword>
<sequence>MKAALAILLGIHGLIHLLGFLKAFELGQFPLLTGNTSRIQGLLWLLTAILILVAMGLFLANKDTWPWIGLAGLILSQFLIVITWADAKHGTWINILLLIFILVFIGERNFNIGIQEEVRQLYSPQRANADLAYIGNELATLPVIVQNWIENSGISAIGQIGKVHLKQRGRMRTEPGGSWMPFSAEQWFNIQEPGFVWKTKVEMIGPVFLTGRDKLINGKGNLNISLLSLIPLVSEGNDPKLDQGSRVRYLAEICWFPSAAMQPYLVWEPLGADRARATFRDQPDVSGIFQFDGQGRIVSFEALRYKGSGDGAPKEKWVVRNTSFAEFDQVNVPNRSEVYWITERGEFHWLSLEIIGIEYN</sequence>
<comment type="caution">
    <text evidence="2">The sequence shown here is derived from an EMBL/GenBank/DDBJ whole genome shotgun (WGS) entry which is preliminary data.</text>
</comment>
<gene>
    <name evidence="2" type="ORF">GWK09_01145</name>
</gene>
<name>A0A6P0U9B0_9FLAO</name>
<organism evidence="2 3">
    <name type="scientific">Muriicola jejuensis</name>
    <dbReference type="NCBI Taxonomy" id="504488"/>
    <lineage>
        <taxon>Bacteria</taxon>
        <taxon>Pseudomonadati</taxon>
        <taxon>Bacteroidota</taxon>
        <taxon>Flavobacteriia</taxon>
        <taxon>Flavobacteriales</taxon>
        <taxon>Flavobacteriaceae</taxon>
        <taxon>Muriicola</taxon>
    </lineage>
</organism>
<feature type="transmembrane region" description="Helical" evidence="1">
    <location>
        <begin position="67"/>
        <end position="85"/>
    </location>
</feature>
<dbReference type="RefSeq" id="WP_163691189.1">
    <property type="nucleotide sequence ID" value="NZ_FXTW01000001.1"/>
</dbReference>
<dbReference type="Pfam" id="PF21900">
    <property type="entry name" value="DUF6920"/>
    <property type="match status" value="1"/>
</dbReference>
<accession>A0A6P0U9B0</accession>
<protein>
    <submittedName>
        <fullName evidence="2">Uncharacterized protein</fullName>
    </submittedName>
</protein>
<proteinExistence type="predicted"/>
<dbReference type="AlphaFoldDB" id="A0A6P0U9B0"/>
<keyword evidence="1" id="KW-1133">Transmembrane helix</keyword>
<evidence type="ECO:0000313" key="2">
    <source>
        <dbReference type="EMBL" id="NER09110.1"/>
    </source>
</evidence>